<keyword evidence="4" id="KW-1185">Reference proteome</keyword>
<gene>
    <name evidence="1" type="ORF">CURHAP_LOCUS35599</name>
    <name evidence="2" type="ORF">ORAREDHAP_LOCUS34888</name>
</gene>
<organism evidence="1 3">
    <name type="scientific">Prunus armeniaca</name>
    <name type="common">Apricot</name>
    <name type="synonym">Armeniaca vulgaris</name>
    <dbReference type="NCBI Taxonomy" id="36596"/>
    <lineage>
        <taxon>Eukaryota</taxon>
        <taxon>Viridiplantae</taxon>
        <taxon>Streptophyta</taxon>
        <taxon>Embryophyta</taxon>
        <taxon>Tracheophyta</taxon>
        <taxon>Spermatophyta</taxon>
        <taxon>Magnoliopsida</taxon>
        <taxon>eudicotyledons</taxon>
        <taxon>Gunneridae</taxon>
        <taxon>Pentapetalae</taxon>
        <taxon>rosids</taxon>
        <taxon>fabids</taxon>
        <taxon>Rosales</taxon>
        <taxon>Rosaceae</taxon>
        <taxon>Amygdaloideae</taxon>
        <taxon>Amygdaleae</taxon>
        <taxon>Prunus</taxon>
    </lineage>
</organism>
<dbReference type="InterPro" id="IPR027417">
    <property type="entry name" value="P-loop_NTPase"/>
</dbReference>
<accession>A0A6J5V4C1</accession>
<reference evidence="4" key="1">
    <citation type="journal article" date="2020" name="Genome Biol.">
        <title>Gamete binning: chromosome-level and haplotype-resolved genome assembly enabled by high-throughput single-cell sequencing of gamete genomes.</title>
        <authorList>
            <person name="Campoy J.A."/>
            <person name="Sun H."/>
            <person name="Goel M."/>
            <person name="Jiao W.-B."/>
            <person name="Folz-Donahue K."/>
            <person name="Wang N."/>
            <person name="Rubio M."/>
            <person name="Liu C."/>
            <person name="Kukat C."/>
            <person name="Ruiz D."/>
            <person name="Huettel B."/>
            <person name="Schneeberger K."/>
        </authorList>
    </citation>
    <scope>NUCLEOTIDE SEQUENCE [LARGE SCALE GENOMIC DNA]</scope>
    <source>
        <strain evidence="4">cv. Rojo Pasion</strain>
    </source>
</reference>
<evidence type="ECO:0000313" key="4">
    <source>
        <dbReference type="Proteomes" id="UP000507245"/>
    </source>
</evidence>
<dbReference type="AlphaFoldDB" id="A0A6J5V4C1"/>
<dbReference type="EMBL" id="CAEKDK010000006">
    <property type="protein sequence ID" value="CAB4282225.1"/>
    <property type="molecule type" value="Genomic_DNA"/>
</dbReference>
<name>A0A6J5V4C1_PRUAR</name>
<evidence type="ECO:0000313" key="3">
    <source>
        <dbReference type="Proteomes" id="UP000507222"/>
    </source>
</evidence>
<protein>
    <submittedName>
        <fullName evidence="1">Uncharacterized protein</fullName>
    </submittedName>
</protein>
<evidence type="ECO:0000313" key="2">
    <source>
        <dbReference type="EMBL" id="CAB4312457.1"/>
    </source>
</evidence>
<proteinExistence type="predicted"/>
<dbReference type="Proteomes" id="UP000507245">
    <property type="component" value="Unassembled WGS sequence"/>
</dbReference>
<dbReference type="Gene3D" id="3.40.50.300">
    <property type="entry name" value="P-loop containing nucleotide triphosphate hydrolases"/>
    <property type="match status" value="1"/>
</dbReference>
<sequence>MLVRPLNNEHDLQRINEIQLVKLRSEFRSGLDALTRFVFERTRPKQVGATMMMGPAPYPLHGRVSKKMGV</sequence>
<dbReference type="EMBL" id="CAEKKB010000006">
    <property type="protein sequence ID" value="CAB4312457.1"/>
    <property type="molecule type" value="Genomic_DNA"/>
</dbReference>
<dbReference type="Proteomes" id="UP000507222">
    <property type="component" value="Unassembled WGS sequence"/>
</dbReference>
<reference evidence="1 3" key="2">
    <citation type="submission" date="2020-05" db="EMBL/GenBank/DDBJ databases">
        <authorList>
            <person name="Campoy J."/>
            <person name="Schneeberger K."/>
            <person name="Spophaly S."/>
        </authorList>
    </citation>
    <scope>NUCLEOTIDE SEQUENCE [LARGE SCALE GENOMIC DNA]</scope>
    <source>
        <strain evidence="1">PruArmRojPasFocal</strain>
    </source>
</reference>
<dbReference type="OrthoDB" id="1161411at2759"/>
<evidence type="ECO:0000313" key="1">
    <source>
        <dbReference type="EMBL" id="CAB4282225.1"/>
    </source>
</evidence>